<dbReference type="GO" id="GO:0005615">
    <property type="term" value="C:extracellular space"/>
    <property type="evidence" value="ECO:0007669"/>
    <property type="project" value="UniProtKB-UniRule"/>
</dbReference>
<reference evidence="4" key="2">
    <citation type="submission" date="2025-09" db="UniProtKB">
        <authorList>
            <consortium name="Ensembl"/>
        </authorList>
    </citation>
    <scope>IDENTIFICATION</scope>
</reference>
<dbReference type="Pfam" id="PF00048">
    <property type="entry name" value="IL8"/>
    <property type="match status" value="1"/>
</dbReference>
<dbReference type="PROSITE" id="PS00471">
    <property type="entry name" value="SMALL_CYTOKINES_CXC"/>
    <property type="match status" value="1"/>
</dbReference>
<feature type="domain" description="Chemokine interleukin-8-like" evidence="3">
    <location>
        <begin position="24"/>
        <end position="81"/>
    </location>
</feature>
<keyword evidence="2" id="KW-0964">Secreted</keyword>
<evidence type="ECO:0000256" key="2">
    <source>
        <dbReference type="RuleBase" id="RU361149"/>
    </source>
</evidence>
<dbReference type="InterPro" id="IPR001089">
    <property type="entry name" value="Chemokine_CXC"/>
</dbReference>
<comment type="subcellular location">
    <subcellularLocation>
        <location evidence="2">Secreted</location>
    </subcellularLocation>
</comment>
<evidence type="ECO:0000313" key="5">
    <source>
        <dbReference type="Proteomes" id="UP000261540"/>
    </source>
</evidence>
<dbReference type="GO" id="GO:0006955">
    <property type="term" value="P:immune response"/>
    <property type="evidence" value="ECO:0007669"/>
    <property type="project" value="InterPro"/>
</dbReference>
<sequence>MTHGLIVVALGVTMLSEGRIVRLKCRCMKISPCINPKTVKEIQIIPQTAMCHRTEIVIIRNNKEAVCLDPNTQCTKRIIQTYTKE</sequence>
<dbReference type="Proteomes" id="UP000261540">
    <property type="component" value="Unplaced"/>
</dbReference>
<evidence type="ECO:0000259" key="3">
    <source>
        <dbReference type="Pfam" id="PF00048"/>
    </source>
</evidence>
<evidence type="ECO:0000256" key="1">
    <source>
        <dbReference type="ARBA" id="ARBA00022514"/>
    </source>
</evidence>
<feature type="chain" id="PRO_5017102935" description="C-X-C motif chemokine" evidence="2">
    <location>
        <begin position="19"/>
        <end position="85"/>
    </location>
</feature>
<accession>A0A3B3Q3F6</accession>
<keyword evidence="2" id="KW-0732">Signal</keyword>
<dbReference type="Ensembl" id="ENSPKIT00000024625.1">
    <property type="protein sequence ID" value="ENSPKIP00000000728.1"/>
    <property type="gene ID" value="ENSPKIG00000019282.1"/>
</dbReference>
<dbReference type="AlphaFoldDB" id="A0A3B3Q3F6"/>
<evidence type="ECO:0000313" key="4">
    <source>
        <dbReference type="Ensembl" id="ENSPKIP00000000728.1"/>
    </source>
</evidence>
<protein>
    <recommendedName>
        <fullName evidence="2">C-X-C motif chemokine</fullName>
    </recommendedName>
</protein>
<dbReference type="InterPro" id="IPR001811">
    <property type="entry name" value="Chemokine_IL8-like_dom"/>
</dbReference>
<keyword evidence="1 2" id="KW-0202">Cytokine</keyword>
<dbReference type="Gene3D" id="2.40.50.40">
    <property type="match status" value="1"/>
</dbReference>
<name>A0A3B3Q3F6_9TELE</name>
<dbReference type="PRINTS" id="PR00437">
    <property type="entry name" value="SMALLCYTKCXC"/>
</dbReference>
<comment type="similarity">
    <text evidence="2">Belongs to the intercrine alpha (chemokine CxC) family.</text>
</comment>
<dbReference type="GO" id="GO:0008009">
    <property type="term" value="F:chemokine activity"/>
    <property type="evidence" value="ECO:0007669"/>
    <property type="project" value="InterPro"/>
</dbReference>
<dbReference type="SUPFAM" id="SSF54117">
    <property type="entry name" value="Interleukin 8-like chemokines"/>
    <property type="match status" value="1"/>
</dbReference>
<organism evidence="4 5">
    <name type="scientific">Paramormyrops kingsleyae</name>
    <dbReference type="NCBI Taxonomy" id="1676925"/>
    <lineage>
        <taxon>Eukaryota</taxon>
        <taxon>Metazoa</taxon>
        <taxon>Chordata</taxon>
        <taxon>Craniata</taxon>
        <taxon>Vertebrata</taxon>
        <taxon>Euteleostomi</taxon>
        <taxon>Actinopterygii</taxon>
        <taxon>Neopterygii</taxon>
        <taxon>Teleostei</taxon>
        <taxon>Osteoglossocephala</taxon>
        <taxon>Osteoglossomorpha</taxon>
        <taxon>Osteoglossiformes</taxon>
        <taxon>Mormyridae</taxon>
        <taxon>Paramormyrops</taxon>
    </lineage>
</organism>
<proteinExistence type="inferred from homology"/>
<reference evidence="4" key="1">
    <citation type="submission" date="2025-08" db="UniProtKB">
        <authorList>
            <consortium name="Ensembl"/>
        </authorList>
    </citation>
    <scope>IDENTIFICATION</scope>
</reference>
<dbReference type="InterPro" id="IPR018048">
    <property type="entry name" value="Chemokine_CXC_CS"/>
</dbReference>
<keyword evidence="5" id="KW-1185">Reference proteome</keyword>
<feature type="signal peptide" evidence="2">
    <location>
        <begin position="1"/>
        <end position="18"/>
    </location>
</feature>
<dbReference type="PRINTS" id="PR00436">
    <property type="entry name" value="INTERLEUKIN8"/>
</dbReference>
<keyword evidence="2" id="KW-0145">Chemotaxis</keyword>
<dbReference type="InterPro" id="IPR036048">
    <property type="entry name" value="Interleukin_8-like_sf"/>
</dbReference>